<dbReference type="EMBL" id="ATMH01004444">
    <property type="protein sequence ID" value="EPY29577.1"/>
    <property type="molecule type" value="Genomic_DNA"/>
</dbReference>
<protein>
    <submittedName>
        <fullName evidence="2">Membrane associated protein</fullName>
    </submittedName>
</protein>
<evidence type="ECO:0000313" key="3">
    <source>
        <dbReference type="Proteomes" id="UP000015354"/>
    </source>
</evidence>
<accession>S9UFI9</accession>
<name>S9UFI9_9TRYP</name>
<evidence type="ECO:0000256" key="1">
    <source>
        <dbReference type="SAM" id="MobiDB-lite"/>
    </source>
</evidence>
<sequence>MEGQARTMKVAAEFLDKGQYYEFSVAAIHLVDLYMRAQQNYKDSAVIHTATATWCTAISDDAKRDTHTYYLLWARMERAAPPKSRKELQEEEEDNMVGEKPRGLPNNKALHRVYKMPPGTAQKNFEEYAQGYISTLFADESLVVLTKEMTETQAALPEPDSKRKRVAAIHRQPNHCLVTVWAVDPYFPGVRSPPEGFDKKTHIQKFSSVIHVGLNEQIIDAAQFDIMQQCLNINTYELDRAFPSTTSAIDIVSLKKELLNPFETAEETINYRKQLIAEAPEDDKLICEIRKALSPMGMPPGAYMKEVIANMNDHSEVIQAVHDFSSFLRTKMDLCGTKLDAMMKHPEDYALSLKAITDIECSLIAFETPEVDRDE</sequence>
<evidence type="ECO:0000313" key="2">
    <source>
        <dbReference type="EMBL" id="EPY29577.1"/>
    </source>
</evidence>
<comment type="caution">
    <text evidence="2">The sequence shown here is derived from an EMBL/GenBank/DDBJ whole genome shotgun (WGS) entry which is preliminary data.</text>
</comment>
<proteinExistence type="predicted"/>
<gene>
    <name evidence="2" type="ORF">STCU_04444</name>
</gene>
<dbReference type="AlphaFoldDB" id="S9UFI9"/>
<dbReference type="OrthoDB" id="47328at2759"/>
<organism evidence="2 3">
    <name type="scientific">Strigomonas culicis</name>
    <dbReference type="NCBI Taxonomy" id="28005"/>
    <lineage>
        <taxon>Eukaryota</taxon>
        <taxon>Discoba</taxon>
        <taxon>Euglenozoa</taxon>
        <taxon>Kinetoplastea</taxon>
        <taxon>Metakinetoplastina</taxon>
        <taxon>Trypanosomatida</taxon>
        <taxon>Trypanosomatidae</taxon>
        <taxon>Strigomonadinae</taxon>
        <taxon>Strigomonas</taxon>
    </lineage>
</organism>
<feature type="region of interest" description="Disordered" evidence="1">
    <location>
        <begin position="81"/>
        <end position="104"/>
    </location>
</feature>
<keyword evidence="3" id="KW-1185">Reference proteome</keyword>
<reference evidence="2 3" key="1">
    <citation type="journal article" date="2013" name="PLoS ONE">
        <title>Predicting the Proteins of Angomonas deanei, Strigomonas culicis and Their Respective Endosymbionts Reveals New Aspects of the Trypanosomatidae Family.</title>
        <authorList>
            <person name="Motta M.C."/>
            <person name="Martins A.C."/>
            <person name="de Souza S.S."/>
            <person name="Catta-Preta C.M."/>
            <person name="Silva R."/>
            <person name="Klein C.C."/>
            <person name="de Almeida L.G."/>
            <person name="de Lima Cunha O."/>
            <person name="Ciapina L.P."/>
            <person name="Brocchi M."/>
            <person name="Colabardini A.C."/>
            <person name="de Araujo Lima B."/>
            <person name="Machado C.R."/>
            <person name="de Almeida Soares C.M."/>
            <person name="Probst C.M."/>
            <person name="de Menezes C.B."/>
            <person name="Thompson C.E."/>
            <person name="Bartholomeu D.C."/>
            <person name="Gradia D.F."/>
            <person name="Pavoni D.P."/>
            <person name="Grisard E.C."/>
            <person name="Fantinatti-Garboggini F."/>
            <person name="Marchini F.K."/>
            <person name="Rodrigues-Luiz G.F."/>
            <person name="Wagner G."/>
            <person name="Goldman G.H."/>
            <person name="Fietto J.L."/>
            <person name="Elias M.C."/>
            <person name="Goldman M.H."/>
            <person name="Sagot M.F."/>
            <person name="Pereira M."/>
            <person name="Stoco P.H."/>
            <person name="de Mendonca-Neto R.P."/>
            <person name="Teixeira S.M."/>
            <person name="Maciel T.E."/>
            <person name="de Oliveira Mendes T.A."/>
            <person name="Urmenyi T.P."/>
            <person name="de Souza W."/>
            <person name="Schenkman S."/>
            <person name="de Vasconcelos A.T."/>
        </authorList>
    </citation>
    <scope>NUCLEOTIDE SEQUENCE [LARGE SCALE GENOMIC DNA]</scope>
</reference>
<dbReference type="Proteomes" id="UP000015354">
    <property type="component" value="Unassembled WGS sequence"/>
</dbReference>